<name>A0A818ZT46_9BILA</name>
<evidence type="ECO:0000313" key="2">
    <source>
        <dbReference type="Proteomes" id="UP000663836"/>
    </source>
</evidence>
<organism evidence="1 2">
    <name type="scientific">Rotaria sordida</name>
    <dbReference type="NCBI Taxonomy" id="392033"/>
    <lineage>
        <taxon>Eukaryota</taxon>
        <taxon>Metazoa</taxon>
        <taxon>Spiralia</taxon>
        <taxon>Gnathifera</taxon>
        <taxon>Rotifera</taxon>
        <taxon>Eurotatoria</taxon>
        <taxon>Bdelloidea</taxon>
        <taxon>Philodinida</taxon>
        <taxon>Philodinidae</taxon>
        <taxon>Rotaria</taxon>
    </lineage>
</organism>
<dbReference type="AlphaFoldDB" id="A0A818ZT46"/>
<reference evidence="1" key="1">
    <citation type="submission" date="2021-02" db="EMBL/GenBank/DDBJ databases">
        <authorList>
            <person name="Nowell W R."/>
        </authorList>
    </citation>
    <scope>NUCLEOTIDE SEQUENCE</scope>
</reference>
<sequence>MVWIMADPRLPLDRARRLVLGTGLEHLEHIPKRIWEGFSDHAHSEKLEHDLDKNLDNECNETRQFTYK</sequence>
<proteinExistence type="predicted"/>
<dbReference type="EMBL" id="CAJOBD010001208">
    <property type="protein sequence ID" value="CAF3773313.1"/>
    <property type="molecule type" value="Genomic_DNA"/>
</dbReference>
<accession>A0A818ZT46</accession>
<evidence type="ECO:0000313" key="1">
    <source>
        <dbReference type="EMBL" id="CAF3773313.1"/>
    </source>
</evidence>
<comment type="caution">
    <text evidence="1">The sequence shown here is derived from an EMBL/GenBank/DDBJ whole genome shotgun (WGS) entry which is preliminary data.</text>
</comment>
<protein>
    <submittedName>
        <fullName evidence="1">Uncharacterized protein</fullName>
    </submittedName>
</protein>
<dbReference type="Proteomes" id="UP000663836">
    <property type="component" value="Unassembled WGS sequence"/>
</dbReference>
<gene>
    <name evidence="1" type="ORF">JBS370_LOCUS13811</name>
</gene>